<dbReference type="EMBL" id="CP002446">
    <property type="protein sequence ID" value="ADV28451.1"/>
    <property type="molecule type" value="Genomic_DNA"/>
</dbReference>
<sequence length="289" mass="32334">MALKYAAHEELRRNNTPIKRRKDGPRVINFIHGTFDIPDSPLLRALAIHVAFAGFLFVLFHELGHLSQGHCRMLARGNFADFSLGHDEKEEAAEATPEHRSMELMADLFATRELGIYAEYKRLMAQASPARYGVFSAIEELCHDGNQMTDVWAYGGMTLTFYLTSSSSMRHPPRETRFLAALLASKVFYPGGKSGMGAEQMKSVCAVVNYGAEVAEAAISPAEHFMPLTAPISDEEQRRRLNAEILALIATFETLKPKLQTVSHAPKAFFDFDILESQEHGHLSERHLQ</sequence>
<keyword evidence="2" id="KW-1185">Reference proteome</keyword>
<name>E6WWH4_PSEUU</name>
<evidence type="ECO:0000313" key="2">
    <source>
        <dbReference type="Proteomes" id="UP000008632"/>
    </source>
</evidence>
<protein>
    <submittedName>
        <fullName evidence="1">Uncharacterized protein</fullName>
    </submittedName>
</protein>
<dbReference type="AlphaFoldDB" id="E6WWH4"/>
<gene>
    <name evidence="1" type="ordered locus">Psesu_2620</name>
</gene>
<accession>E6WWH4</accession>
<dbReference type="Proteomes" id="UP000008632">
    <property type="component" value="Chromosome"/>
</dbReference>
<reference evidence="1 2" key="1">
    <citation type="submission" date="2011-01" db="EMBL/GenBank/DDBJ databases">
        <title>Complete sequence of Pseudoxanthomonas suwonensis 11-1.</title>
        <authorList>
            <consortium name="US DOE Joint Genome Institute"/>
            <person name="Lucas S."/>
            <person name="Copeland A."/>
            <person name="Lapidus A."/>
            <person name="Cheng J.-F."/>
            <person name="Goodwin L."/>
            <person name="Pitluck S."/>
            <person name="Teshima H."/>
            <person name="Detter J.C."/>
            <person name="Han C."/>
            <person name="Tapia R."/>
            <person name="Land M."/>
            <person name="Hauser L."/>
            <person name="Kyrpides N."/>
            <person name="Ivanova N."/>
            <person name="Ovchinnikova G."/>
            <person name="Siebers A.K."/>
            <person name="Allgaier M."/>
            <person name="Thelen M.P."/>
            <person name="Hugenholtz P."/>
            <person name="Gladden J."/>
            <person name="Woyke T."/>
        </authorList>
    </citation>
    <scope>NUCLEOTIDE SEQUENCE [LARGE SCALE GENOMIC DNA]</scope>
    <source>
        <strain evidence="2">11-1</strain>
    </source>
</reference>
<organism evidence="1 2">
    <name type="scientific">Pseudoxanthomonas suwonensis (strain 11-1)</name>
    <dbReference type="NCBI Taxonomy" id="743721"/>
    <lineage>
        <taxon>Bacteria</taxon>
        <taxon>Pseudomonadati</taxon>
        <taxon>Pseudomonadota</taxon>
        <taxon>Gammaproteobacteria</taxon>
        <taxon>Lysobacterales</taxon>
        <taxon>Lysobacteraceae</taxon>
        <taxon>Pseudoxanthomonas</taxon>
    </lineage>
</organism>
<dbReference type="HOGENOM" id="CLU_962677_0_0_6"/>
<dbReference type="KEGG" id="psu:Psesu_2620"/>
<evidence type="ECO:0000313" key="1">
    <source>
        <dbReference type="EMBL" id="ADV28451.1"/>
    </source>
</evidence>
<proteinExistence type="predicted"/>
<dbReference type="STRING" id="743721.Psesu_2620"/>